<comment type="subcellular location">
    <subcellularLocation>
        <location evidence="1">Nucleus</location>
    </subcellularLocation>
</comment>
<dbReference type="EMBL" id="OU892281">
    <property type="protein sequence ID" value="CAG9768929.1"/>
    <property type="molecule type" value="Genomic_DNA"/>
</dbReference>
<reference evidence="6" key="1">
    <citation type="submission" date="2022-01" db="EMBL/GenBank/DDBJ databases">
        <authorList>
            <person name="King R."/>
        </authorList>
    </citation>
    <scope>NUCLEOTIDE SEQUENCE</scope>
</reference>
<dbReference type="OrthoDB" id="329139at2759"/>
<dbReference type="GO" id="GO:0005829">
    <property type="term" value="C:cytosol"/>
    <property type="evidence" value="ECO:0007669"/>
    <property type="project" value="TreeGrafter"/>
</dbReference>
<dbReference type="Gene3D" id="3.30.2380.10">
    <property type="entry name" value="CGI121/TPRKB"/>
    <property type="match status" value="1"/>
</dbReference>
<dbReference type="NCBIfam" id="NF011465">
    <property type="entry name" value="PRK14886.1-1"/>
    <property type="match status" value="1"/>
</dbReference>
<dbReference type="PANTHER" id="PTHR15840">
    <property type="entry name" value="CGI-121 FAMILY MEMBER"/>
    <property type="match status" value="1"/>
</dbReference>
<evidence type="ECO:0000256" key="1">
    <source>
        <dbReference type="ARBA" id="ARBA00004123"/>
    </source>
</evidence>
<dbReference type="GO" id="GO:0000408">
    <property type="term" value="C:EKC/KEOPS complex"/>
    <property type="evidence" value="ECO:0007669"/>
    <property type="project" value="TreeGrafter"/>
</dbReference>
<evidence type="ECO:0000256" key="5">
    <source>
        <dbReference type="RuleBase" id="RU004398"/>
    </source>
</evidence>
<dbReference type="SUPFAM" id="SSF143870">
    <property type="entry name" value="PF0523-like"/>
    <property type="match status" value="1"/>
</dbReference>
<dbReference type="InterPro" id="IPR036504">
    <property type="entry name" value="CGI121/TPRKB_sf"/>
</dbReference>
<comment type="similarity">
    <text evidence="2 5">Belongs to the CGI121/TPRKB family.</text>
</comment>
<keyword evidence="7" id="KW-1185">Reference proteome</keyword>
<evidence type="ECO:0000313" key="6">
    <source>
        <dbReference type="EMBL" id="CAG9768929.1"/>
    </source>
</evidence>
<keyword evidence="4 5" id="KW-0539">Nucleus</keyword>
<dbReference type="AlphaFoldDB" id="A0A9N9MWT7"/>
<dbReference type="Proteomes" id="UP001152799">
    <property type="component" value="Chromosome 5"/>
</dbReference>
<dbReference type="GO" id="GO:0002949">
    <property type="term" value="P:tRNA threonylcarbamoyladenosine modification"/>
    <property type="evidence" value="ECO:0007669"/>
    <property type="project" value="TreeGrafter"/>
</dbReference>
<gene>
    <name evidence="6" type="ORF">CEUTPL_LOCUS9447</name>
</gene>
<dbReference type="InterPro" id="IPR013926">
    <property type="entry name" value="CGI121/TPRKB"/>
</dbReference>
<dbReference type="GO" id="GO:0005634">
    <property type="term" value="C:nucleus"/>
    <property type="evidence" value="ECO:0007669"/>
    <property type="project" value="UniProtKB-SubCell"/>
</dbReference>
<protein>
    <submittedName>
        <fullName evidence="6">Uncharacterized protein</fullName>
    </submittedName>
</protein>
<evidence type="ECO:0000256" key="3">
    <source>
        <dbReference type="ARBA" id="ARBA00022694"/>
    </source>
</evidence>
<keyword evidence="3" id="KW-0819">tRNA processing</keyword>
<dbReference type="PANTHER" id="PTHR15840:SF10">
    <property type="entry name" value="EKC_KEOPS COMPLEX SUBUNIT TPRKB"/>
    <property type="match status" value="1"/>
</dbReference>
<evidence type="ECO:0000256" key="4">
    <source>
        <dbReference type="ARBA" id="ARBA00023242"/>
    </source>
</evidence>
<evidence type="ECO:0000313" key="7">
    <source>
        <dbReference type="Proteomes" id="UP001152799"/>
    </source>
</evidence>
<accession>A0A9N9MWT7</accession>
<sequence>MIYSVNLDPTTQTSLKMQLFNNVTNTAELRSKIMTGELKCCIVKPQLVYDPLQVVVAANKALTSKKQTTKSIFTELLFNLSPSSNISQSLLKFGIHDKDQSLLVVILEKTTDNFEDIFSLVQGDVLDISHLNQLNDIKAIRKMYKITDKEFNSVDILDSIVSRIATKE</sequence>
<evidence type="ECO:0000256" key="2">
    <source>
        <dbReference type="ARBA" id="ARBA00005546"/>
    </source>
</evidence>
<proteinExistence type="inferred from homology"/>
<organism evidence="6 7">
    <name type="scientific">Ceutorhynchus assimilis</name>
    <name type="common">cabbage seed weevil</name>
    <dbReference type="NCBI Taxonomy" id="467358"/>
    <lineage>
        <taxon>Eukaryota</taxon>
        <taxon>Metazoa</taxon>
        <taxon>Ecdysozoa</taxon>
        <taxon>Arthropoda</taxon>
        <taxon>Hexapoda</taxon>
        <taxon>Insecta</taxon>
        <taxon>Pterygota</taxon>
        <taxon>Neoptera</taxon>
        <taxon>Endopterygota</taxon>
        <taxon>Coleoptera</taxon>
        <taxon>Polyphaga</taxon>
        <taxon>Cucujiformia</taxon>
        <taxon>Curculionidae</taxon>
        <taxon>Ceutorhynchinae</taxon>
        <taxon>Ceutorhynchus</taxon>
    </lineage>
</organism>
<name>A0A9N9MWT7_9CUCU</name>
<dbReference type="Pfam" id="PF08617">
    <property type="entry name" value="CGI-121"/>
    <property type="match status" value="1"/>
</dbReference>